<feature type="compositionally biased region" description="Polar residues" evidence="1">
    <location>
        <begin position="642"/>
        <end position="657"/>
    </location>
</feature>
<feature type="compositionally biased region" description="Acidic residues" evidence="1">
    <location>
        <begin position="479"/>
        <end position="492"/>
    </location>
</feature>
<comment type="caution">
    <text evidence="3">The sequence shown here is derived from an EMBL/GenBank/DDBJ whole genome shotgun (WGS) entry which is preliminary data.</text>
</comment>
<feature type="compositionally biased region" description="Low complexity" evidence="1">
    <location>
        <begin position="579"/>
        <end position="593"/>
    </location>
</feature>
<gene>
    <name evidence="3" type="ORF">CDD81_2011</name>
</gene>
<proteinExistence type="predicted"/>
<evidence type="ECO:0000313" key="3">
    <source>
        <dbReference type="EMBL" id="PHH65576.1"/>
    </source>
</evidence>
<evidence type="ECO:0000256" key="1">
    <source>
        <dbReference type="SAM" id="MobiDB-lite"/>
    </source>
</evidence>
<feature type="compositionally biased region" description="Low complexity" evidence="1">
    <location>
        <begin position="373"/>
        <end position="384"/>
    </location>
</feature>
<dbReference type="EMBL" id="NJET01000016">
    <property type="protein sequence ID" value="PHH65576.1"/>
    <property type="molecule type" value="Genomic_DNA"/>
</dbReference>
<feature type="compositionally biased region" description="Polar residues" evidence="1">
    <location>
        <begin position="460"/>
        <end position="476"/>
    </location>
</feature>
<evidence type="ECO:0000313" key="4">
    <source>
        <dbReference type="Proteomes" id="UP000226192"/>
    </source>
</evidence>
<feature type="chain" id="PRO_5013287861" evidence="2">
    <location>
        <begin position="22"/>
        <end position="680"/>
    </location>
</feature>
<reference evidence="3 4" key="1">
    <citation type="submission" date="2017-06" db="EMBL/GenBank/DDBJ databases">
        <title>Ant-infecting Ophiocordyceps genomes reveal a high diversity of potential behavioral manipulation genes and a possible major role for enterotoxins.</title>
        <authorList>
            <person name="De Bekker C."/>
            <person name="Evans H.C."/>
            <person name="Brachmann A."/>
            <person name="Hughes D.P."/>
        </authorList>
    </citation>
    <scope>NUCLEOTIDE SEQUENCE [LARGE SCALE GENOMIC DNA]</scope>
    <source>
        <strain evidence="3 4">Map64</strain>
    </source>
</reference>
<feature type="compositionally biased region" description="Low complexity" evidence="1">
    <location>
        <begin position="516"/>
        <end position="564"/>
    </location>
</feature>
<organism evidence="3 4">
    <name type="scientific">Ophiocordyceps australis</name>
    <dbReference type="NCBI Taxonomy" id="1399860"/>
    <lineage>
        <taxon>Eukaryota</taxon>
        <taxon>Fungi</taxon>
        <taxon>Dikarya</taxon>
        <taxon>Ascomycota</taxon>
        <taxon>Pezizomycotina</taxon>
        <taxon>Sordariomycetes</taxon>
        <taxon>Hypocreomycetidae</taxon>
        <taxon>Hypocreales</taxon>
        <taxon>Ophiocordycipitaceae</taxon>
        <taxon>Ophiocordyceps</taxon>
    </lineage>
</organism>
<dbReference type="OrthoDB" id="4927261at2759"/>
<accession>A0A2C5YCZ5</accession>
<protein>
    <submittedName>
        <fullName evidence="3">Uncharacterized protein</fullName>
    </submittedName>
</protein>
<feature type="region of interest" description="Disordered" evidence="1">
    <location>
        <begin position="210"/>
        <end position="236"/>
    </location>
</feature>
<feature type="compositionally biased region" description="Low complexity" evidence="1">
    <location>
        <begin position="211"/>
        <end position="232"/>
    </location>
</feature>
<dbReference type="STRING" id="1399860.A0A2C5YCZ5"/>
<keyword evidence="2" id="KW-0732">Signal</keyword>
<feature type="signal peptide" evidence="2">
    <location>
        <begin position="1"/>
        <end position="21"/>
    </location>
</feature>
<evidence type="ECO:0000256" key="2">
    <source>
        <dbReference type="SAM" id="SignalP"/>
    </source>
</evidence>
<feature type="region of interest" description="Disordered" evidence="1">
    <location>
        <begin position="371"/>
        <end position="657"/>
    </location>
</feature>
<name>A0A2C5YCZ5_9HYPO</name>
<sequence length="680" mass="68569">MVSKTYTALLGAFVAMSGASAQTLVDGDPAKAVTDAGNACYQNKAPVAGEVDYPCNMEPRIAKFCELPPLAEGKKEYTQEQLKEHQKCLCDGSYFDDAVSCVKCKEVNALLTDIERDINNNAFKEIRQDFCSASTLEGTVGAYFDKYYGKYRSMAEQEEKKTGYKGVATPRGVPAGNIDITQYYPNAKVPQGPGVQEFMGRKWMSNGVVSDAPANAPADAPADTPAEDAATPSKVDLRSRMGTECVADEMVKPQGSATTSALATTSTLAPKASGFRLPGNNATMAMPKVETRKTTVFMQAELCSCQVIGVGFMARVELVCADAKPIDTTVNRNPAPEVVETLPNISNCGCLSQVNIQVYVYQQTTVITGGTAPSGPKGLPSGPSNDKPAGPEGKVPAGPQDKTPAGPSAPNGKTGSTEKPTGSEGQTGAEEEECEIIPEESDSSVPAGPQGKTPAGPSAPNGQTGSTEKPTGSEGQTGAEEEVCEIIPEESDSSVPAGPGSEGDSPSSAPGSKADSPSSGPGSEADSPSSGPGSEADSPSSGPSSNAVSPSGPSSSGGVPSIPSRMGGSTAGPGSDRINAASPSGSGSNGAAAEECDEEDCVVSTGSTFTPPAPATGAADCVGSECVTSSGSGAGAGRVPSLLSNNTAASPAGTSELQFSSGSTAVVSFAAIAAAVLAAL</sequence>
<dbReference type="Proteomes" id="UP000226192">
    <property type="component" value="Unassembled WGS sequence"/>
</dbReference>
<feature type="compositionally biased region" description="Polar residues" evidence="1">
    <location>
        <begin position="411"/>
        <end position="426"/>
    </location>
</feature>
<feature type="compositionally biased region" description="Low complexity" evidence="1">
    <location>
        <begin position="604"/>
        <end position="619"/>
    </location>
</feature>
<keyword evidence="4" id="KW-1185">Reference proteome</keyword>
<feature type="compositionally biased region" description="Acidic residues" evidence="1">
    <location>
        <begin position="429"/>
        <end position="442"/>
    </location>
</feature>
<dbReference type="AlphaFoldDB" id="A0A2C5YCZ5"/>